<dbReference type="Proteomes" id="UP000607653">
    <property type="component" value="Unassembled WGS sequence"/>
</dbReference>
<dbReference type="EMBL" id="DUZY01000008">
    <property type="protein sequence ID" value="DAD47864.1"/>
    <property type="molecule type" value="Genomic_DNA"/>
</dbReference>
<name>A0A822ZPG3_NELNU</name>
<evidence type="ECO:0000313" key="1">
    <source>
        <dbReference type="EMBL" id="DAD47864.1"/>
    </source>
</evidence>
<proteinExistence type="predicted"/>
<comment type="caution">
    <text evidence="1">The sequence shown here is derived from an EMBL/GenBank/DDBJ whole genome shotgun (WGS) entry which is preliminary data.</text>
</comment>
<organism evidence="1 2">
    <name type="scientific">Nelumbo nucifera</name>
    <name type="common">Sacred lotus</name>
    <dbReference type="NCBI Taxonomy" id="4432"/>
    <lineage>
        <taxon>Eukaryota</taxon>
        <taxon>Viridiplantae</taxon>
        <taxon>Streptophyta</taxon>
        <taxon>Embryophyta</taxon>
        <taxon>Tracheophyta</taxon>
        <taxon>Spermatophyta</taxon>
        <taxon>Magnoliopsida</taxon>
        <taxon>Proteales</taxon>
        <taxon>Nelumbonaceae</taxon>
        <taxon>Nelumbo</taxon>
    </lineage>
</organism>
<sequence length="142" mass="14804">MPKMMQYMGTALPSLNTGTVNNDERPGDVMAGNRISNNLRDVSLFGDAQGDSFLKAVDWGGSSGVSCAINEDLVVTKKSIAAQRFCAARAEDGGSFSGIVLSGPPVSGDYGSSSTSGVNSHLGFDSHLGWARCGRFEVGFCT</sequence>
<keyword evidence="2" id="KW-1185">Reference proteome</keyword>
<accession>A0A822ZPG3</accession>
<gene>
    <name evidence="1" type="ORF">HUJ06_017801</name>
</gene>
<reference evidence="1 2" key="1">
    <citation type="journal article" date="2020" name="Mol. Biol. Evol.">
        <title>Distinct Expression and Methylation Patterns for Genes with Different Fates following a Single Whole-Genome Duplication in Flowering Plants.</title>
        <authorList>
            <person name="Shi T."/>
            <person name="Rahmani R.S."/>
            <person name="Gugger P.F."/>
            <person name="Wang M."/>
            <person name="Li H."/>
            <person name="Zhang Y."/>
            <person name="Li Z."/>
            <person name="Wang Q."/>
            <person name="Van de Peer Y."/>
            <person name="Marchal K."/>
            <person name="Chen J."/>
        </authorList>
    </citation>
    <scope>NUCLEOTIDE SEQUENCE [LARGE SCALE GENOMIC DNA]</scope>
    <source>
        <tissue evidence="1">Leaf</tissue>
    </source>
</reference>
<dbReference type="AlphaFoldDB" id="A0A822ZPG3"/>
<evidence type="ECO:0000313" key="2">
    <source>
        <dbReference type="Proteomes" id="UP000607653"/>
    </source>
</evidence>
<protein>
    <submittedName>
        <fullName evidence="1">Uncharacterized protein</fullName>
    </submittedName>
</protein>